<dbReference type="GO" id="GO:0005634">
    <property type="term" value="C:nucleus"/>
    <property type="evidence" value="ECO:0007669"/>
    <property type="project" value="UniProtKB-SubCell"/>
</dbReference>
<evidence type="ECO:0000256" key="3">
    <source>
        <dbReference type="ARBA" id="ARBA00006958"/>
    </source>
</evidence>
<evidence type="ECO:0000256" key="4">
    <source>
        <dbReference type="ARBA" id="ARBA00022722"/>
    </source>
</evidence>
<evidence type="ECO:0000313" key="10">
    <source>
        <dbReference type="Proteomes" id="UP001075354"/>
    </source>
</evidence>
<keyword evidence="6" id="KW-0378">Hydrolase</keyword>
<keyword evidence="10" id="KW-1185">Reference proteome</keyword>
<sequence length="373" mass="42707">MFEYGSDESSDSDNDVEMFVEMSKRKRMGKRDKPVRIEGYVQVTIPNLSGEQFRMHFRMTPDIYEDLERRIGPLLMSAEGNKPTVPVRHQLLGTLWLLATPDSYRSVAERFDLAKSSLSASFMRVVRVLNDISDQVIQWPRGQRLEAVKADFNRKSAIRGIIGAIDGTHILIKAPKVDSQFYKTYKKTYAISLQAVCESKLRFTDCFAGFAGSVGDLRVLRNSDLWASVQRDQRSFFPHDEFIIGDKAYPVLNWCIPPYIDRGQLTEAQKLFNTTLSGVRSVIERAFALLKGRFRRLKFLDMNREDMIAPVILACTVLHNICLDRIDNVDDFIAEGLAIMQENVVPHQEGIPNEREGEIKRTYLCNLLARENE</sequence>
<dbReference type="PANTHER" id="PTHR22930">
    <property type="match status" value="1"/>
</dbReference>
<organism evidence="9 10">
    <name type="scientific">Megalurothrips usitatus</name>
    <name type="common">bean blossom thrips</name>
    <dbReference type="NCBI Taxonomy" id="439358"/>
    <lineage>
        <taxon>Eukaryota</taxon>
        <taxon>Metazoa</taxon>
        <taxon>Ecdysozoa</taxon>
        <taxon>Arthropoda</taxon>
        <taxon>Hexapoda</taxon>
        <taxon>Insecta</taxon>
        <taxon>Pterygota</taxon>
        <taxon>Neoptera</taxon>
        <taxon>Paraneoptera</taxon>
        <taxon>Thysanoptera</taxon>
        <taxon>Terebrantia</taxon>
        <taxon>Thripoidea</taxon>
        <taxon>Thripidae</taxon>
        <taxon>Megalurothrips</taxon>
    </lineage>
</organism>
<dbReference type="Pfam" id="PF13359">
    <property type="entry name" value="DDE_Tnp_4"/>
    <property type="match status" value="1"/>
</dbReference>
<dbReference type="GO" id="GO:0004518">
    <property type="term" value="F:nuclease activity"/>
    <property type="evidence" value="ECO:0007669"/>
    <property type="project" value="UniProtKB-KW"/>
</dbReference>
<dbReference type="AlphaFoldDB" id="A0AAV7XIJ9"/>
<feature type="domain" description="DDE Tnp4" evidence="8">
    <location>
        <begin position="165"/>
        <end position="320"/>
    </location>
</feature>
<comment type="cofactor">
    <cofactor evidence="1">
        <name>a divalent metal cation</name>
        <dbReference type="ChEBI" id="CHEBI:60240"/>
    </cofactor>
</comment>
<keyword evidence="4" id="KW-0540">Nuclease</keyword>
<dbReference type="PANTHER" id="PTHR22930:SF85">
    <property type="entry name" value="GH03217P-RELATED"/>
    <property type="match status" value="1"/>
</dbReference>
<evidence type="ECO:0000256" key="7">
    <source>
        <dbReference type="ARBA" id="ARBA00023242"/>
    </source>
</evidence>
<dbReference type="GO" id="GO:0046872">
    <property type="term" value="F:metal ion binding"/>
    <property type="evidence" value="ECO:0007669"/>
    <property type="project" value="UniProtKB-KW"/>
</dbReference>
<dbReference type="GO" id="GO:0016787">
    <property type="term" value="F:hydrolase activity"/>
    <property type="evidence" value="ECO:0007669"/>
    <property type="project" value="UniProtKB-KW"/>
</dbReference>
<comment type="caution">
    <text evidence="9">The sequence shown here is derived from an EMBL/GenBank/DDBJ whole genome shotgun (WGS) entry which is preliminary data.</text>
</comment>
<gene>
    <name evidence="9" type="ORF">ONE63_010372</name>
</gene>
<protein>
    <recommendedName>
        <fullName evidence="8">DDE Tnp4 domain-containing protein</fullName>
    </recommendedName>
</protein>
<evidence type="ECO:0000256" key="6">
    <source>
        <dbReference type="ARBA" id="ARBA00022801"/>
    </source>
</evidence>
<keyword evidence="7" id="KW-0539">Nucleus</keyword>
<comment type="subcellular location">
    <subcellularLocation>
        <location evidence="2">Nucleus</location>
    </subcellularLocation>
</comment>
<evidence type="ECO:0000256" key="5">
    <source>
        <dbReference type="ARBA" id="ARBA00022723"/>
    </source>
</evidence>
<dbReference type="InterPro" id="IPR027806">
    <property type="entry name" value="HARBI1_dom"/>
</dbReference>
<evidence type="ECO:0000256" key="1">
    <source>
        <dbReference type="ARBA" id="ARBA00001968"/>
    </source>
</evidence>
<name>A0AAV7XIJ9_9NEOP</name>
<evidence type="ECO:0000313" key="9">
    <source>
        <dbReference type="EMBL" id="KAJ1525568.1"/>
    </source>
</evidence>
<dbReference type="InterPro" id="IPR045249">
    <property type="entry name" value="HARBI1-like"/>
</dbReference>
<comment type="similarity">
    <text evidence="3">Belongs to the HARBI1 family.</text>
</comment>
<accession>A0AAV7XIJ9</accession>
<evidence type="ECO:0000259" key="8">
    <source>
        <dbReference type="Pfam" id="PF13359"/>
    </source>
</evidence>
<evidence type="ECO:0000256" key="2">
    <source>
        <dbReference type="ARBA" id="ARBA00004123"/>
    </source>
</evidence>
<dbReference type="EMBL" id="JAPTSV010000008">
    <property type="protein sequence ID" value="KAJ1525568.1"/>
    <property type="molecule type" value="Genomic_DNA"/>
</dbReference>
<proteinExistence type="inferred from homology"/>
<dbReference type="Proteomes" id="UP001075354">
    <property type="component" value="Chromosome 8"/>
</dbReference>
<reference evidence="9" key="1">
    <citation type="submission" date="2022-12" db="EMBL/GenBank/DDBJ databases">
        <title>Chromosome-level genome assembly of the bean flower thrips Megalurothrips usitatus.</title>
        <authorList>
            <person name="Ma L."/>
            <person name="Liu Q."/>
            <person name="Li H."/>
            <person name="Cai W."/>
        </authorList>
    </citation>
    <scope>NUCLEOTIDE SEQUENCE</scope>
    <source>
        <strain evidence="9">Cailab_2022a</strain>
    </source>
</reference>
<keyword evidence="5" id="KW-0479">Metal-binding</keyword>